<dbReference type="Pfam" id="PF00155">
    <property type="entry name" value="Aminotran_1_2"/>
    <property type="match status" value="1"/>
</dbReference>
<proteinExistence type="inferred from homology"/>
<evidence type="ECO:0000256" key="8">
    <source>
        <dbReference type="ARBA" id="ARBA00033381"/>
    </source>
</evidence>
<dbReference type="EMBL" id="CSAJ01000095">
    <property type="protein sequence ID" value="COV86156.1"/>
    <property type="molecule type" value="Genomic_DNA"/>
</dbReference>
<comment type="function">
    <text evidence="2">Catalyzes the decarboxylative condensation of pimeloyl-[acyl-carrier protein] and L-alanine to produce 8-amino-7-oxononanoate (AON), [acyl-carrier protein], and carbon dioxide.</text>
</comment>
<dbReference type="PANTHER" id="PTHR13693">
    <property type="entry name" value="CLASS II AMINOTRANSFERASE/8-AMINO-7-OXONONANOATE SYNTHASE"/>
    <property type="match status" value="1"/>
</dbReference>
<evidence type="ECO:0000259" key="12">
    <source>
        <dbReference type="Pfam" id="PF00155"/>
    </source>
</evidence>
<dbReference type="GO" id="GO:0008710">
    <property type="term" value="F:8-amino-7-oxononanoate synthase activity"/>
    <property type="evidence" value="ECO:0007669"/>
    <property type="project" value="UniProtKB-EC"/>
</dbReference>
<evidence type="ECO:0000313" key="15">
    <source>
        <dbReference type="Proteomes" id="UP000044938"/>
    </source>
</evidence>
<keyword evidence="4 14" id="KW-0808">Transferase</keyword>
<dbReference type="InterPro" id="IPR015424">
    <property type="entry name" value="PyrdxlP-dep_Trfase"/>
</dbReference>
<dbReference type="FunFam" id="3.40.630.30:FF:000197">
    <property type="entry name" value="Possible 8-amino-7-oxononanoate synthase bioF2"/>
    <property type="match status" value="1"/>
</dbReference>
<comment type="similarity">
    <text evidence="10">In the C-terminal section; belongs to the class-II pyridoxal-phosphate-dependent aminotransferase family. BioF subfamily.</text>
</comment>
<dbReference type="InterPro" id="IPR050087">
    <property type="entry name" value="AON_synthase_class-II"/>
</dbReference>
<dbReference type="AlphaFoldDB" id="A0A654Z8J4"/>
<dbReference type="Gene3D" id="3.40.630.30">
    <property type="match status" value="1"/>
</dbReference>
<evidence type="ECO:0000256" key="3">
    <source>
        <dbReference type="ARBA" id="ARBA00013187"/>
    </source>
</evidence>
<evidence type="ECO:0000256" key="4">
    <source>
        <dbReference type="ARBA" id="ARBA00022679"/>
    </source>
</evidence>
<dbReference type="InterPro" id="IPR001917">
    <property type="entry name" value="Aminotrans_II_pyridoxalP_BS"/>
</dbReference>
<dbReference type="Proteomes" id="UP000044938">
    <property type="component" value="Unassembled WGS sequence"/>
</dbReference>
<dbReference type="GO" id="GO:0030170">
    <property type="term" value="F:pyridoxal phosphate binding"/>
    <property type="evidence" value="ECO:0007669"/>
    <property type="project" value="InterPro"/>
</dbReference>
<keyword evidence="6 14" id="KW-0012">Acyltransferase</keyword>
<dbReference type="SUPFAM" id="SSF55729">
    <property type="entry name" value="Acyl-CoA N-acyltransferases (Nat)"/>
    <property type="match status" value="1"/>
</dbReference>
<evidence type="ECO:0000313" key="14">
    <source>
        <dbReference type="EMBL" id="COV86156.1"/>
    </source>
</evidence>
<evidence type="ECO:0000256" key="10">
    <source>
        <dbReference type="ARBA" id="ARBA00060833"/>
    </source>
</evidence>
<dbReference type="InterPro" id="IPR016181">
    <property type="entry name" value="Acyl_CoA_acyltransferase"/>
</dbReference>
<dbReference type="EC" id="2.3.1.47" evidence="3"/>
<evidence type="ECO:0000256" key="9">
    <source>
        <dbReference type="ARBA" id="ARBA00047715"/>
    </source>
</evidence>
<evidence type="ECO:0000259" key="13">
    <source>
        <dbReference type="Pfam" id="PF13480"/>
    </source>
</evidence>
<organism evidence="14 15">
    <name type="scientific">Mycobacterium tuberculosis</name>
    <dbReference type="NCBI Taxonomy" id="1773"/>
    <lineage>
        <taxon>Bacteria</taxon>
        <taxon>Bacillati</taxon>
        <taxon>Actinomycetota</taxon>
        <taxon>Actinomycetes</taxon>
        <taxon>Mycobacteriales</taxon>
        <taxon>Mycobacteriaceae</taxon>
        <taxon>Mycobacterium</taxon>
        <taxon>Mycobacterium tuberculosis complex</taxon>
    </lineage>
</organism>
<comment type="catalytic activity">
    <reaction evidence="9">
        <text>6-carboxyhexanoyl-[ACP] + L-alanine + H(+) = (8S)-8-amino-7-oxononanoate + holo-[ACP] + CO2</text>
        <dbReference type="Rhea" id="RHEA:42288"/>
        <dbReference type="Rhea" id="RHEA-COMP:9685"/>
        <dbReference type="Rhea" id="RHEA-COMP:9955"/>
        <dbReference type="ChEBI" id="CHEBI:15378"/>
        <dbReference type="ChEBI" id="CHEBI:16526"/>
        <dbReference type="ChEBI" id="CHEBI:57972"/>
        <dbReference type="ChEBI" id="CHEBI:64479"/>
        <dbReference type="ChEBI" id="CHEBI:78846"/>
        <dbReference type="ChEBI" id="CHEBI:149468"/>
        <dbReference type="EC" id="2.3.1.47"/>
    </reaction>
</comment>
<dbReference type="InterPro" id="IPR004839">
    <property type="entry name" value="Aminotransferase_I/II_large"/>
</dbReference>
<evidence type="ECO:0000256" key="2">
    <source>
        <dbReference type="ARBA" id="ARBA00002513"/>
    </source>
</evidence>
<dbReference type="SUPFAM" id="SSF53383">
    <property type="entry name" value="PLP-dependent transferases"/>
    <property type="match status" value="1"/>
</dbReference>
<accession>A0A654Z8J4</accession>
<dbReference type="PROSITE" id="PS00599">
    <property type="entry name" value="AA_TRANSFER_CLASS_2"/>
    <property type="match status" value="1"/>
</dbReference>
<evidence type="ECO:0000256" key="11">
    <source>
        <dbReference type="ARBA" id="ARBA00068513"/>
    </source>
</evidence>
<evidence type="ECO:0000256" key="5">
    <source>
        <dbReference type="ARBA" id="ARBA00022898"/>
    </source>
</evidence>
<comment type="cofactor">
    <cofactor evidence="1">
        <name>pyridoxal 5'-phosphate</name>
        <dbReference type="ChEBI" id="CHEBI:597326"/>
    </cofactor>
</comment>
<reference evidence="14 15" key="1">
    <citation type="submission" date="2015-03" db="EMBL/GenBank/DDBJ databases">
        <authorList>
            <consortium name="Pathogen Informatics"/>
        </authorList>
    </citation>
    <scope>NUCLEOTIDE SEQUENCE [LARGE SCALE GENOMIC DNA]</scope>
    <source>
        <strain evidence="14 15">M09401471</strain>
    </source>
</reference>
<dbReference type="Pfam" id="PF13480">
    <property type="entry name" value="Acetyltransf_6"/>
    <property type="match status" value="1"/>
</dbReference>
<dbReference type="Gene3D" id="3.90.1150.10">
    <property type="entry name" value="Aspartate Aminotransferase, domain 1"/>
    <property type="match status" value="1"/>
</dbReference>
<dbReference type="InterPro" id="IPR015422">
    <property type="entry name" value="PyrdxlP-dep_Trfase_small"/>
</dbReference>
<feature type="domain" description="Aminotransferase class I/classII large" evidence="12">
    <location>
        <begin position="451"/>
        <end position="789"/>
    </location>
</feature>
<feature type="domain" description="BioF2-like acetyltransferase" evidence="13">
    <location>
        <begin position="223"/>
        <end position="340"/>
    </location>
</feature>
<gene>
    <name evidence="14" type="primary">bioF2</name>
    <name evidence="14" type="ORF">ERS007720_01072</name>
</gene>
<dbReference type="Gene3D" id="3.40.640.10">
    <property type="entry name" value="Type I PLP-dependent aspartate aminotransferase-like (Major domain)"/>
    <property type="match status" value="1"/>
</dbReference>
<dbReference type="InterPro" id="IPR015421">
    <property type="entry name" value="PyrdxlP-dep_Trfase_major"/>
</dbReference>
<name>A0A654Z8J4_MYCTX</name>
<dbReference type="PANTHER" id="PTHR13693:SF3">
    <property type="entry name" value="LD36009P"/>
    <property type="match status" value="1"/>
</dbReference>
<keyword evidence="5" id="KW-0663">Pyridoxal phosphate</keyword>
<protein>
    <recommendedName>
        <fullName evidence="11">Putative 8-amino-7-oxononanoate synthase 2</fullName>
        <ecNumber evidence="3">2.3.1.47</ecNumber>
    </recommendedName>
    <alternativeName>
        <fullName evidence="7">7-keto-8-amino-pelargonic acid synthase</fullName>
    </alternativeName>
    <alternativeName>
        <fullName evidence="8">8-amino-7-ketopelargonate synthase</fullName>
    </alternativeName>
</protein>
<dbReference type="InterPro" id="IPR038740">
    <property type="entry name" value="BioF2-like_GNAT_dom"/>
</dbReference>
<evidence type="ECO:0000256" key="6">
    <source>
        <dbReference type="ARBA" id="ARBA00023315"/>
    </source>
</evidence>
<sequence>MNVDTDNDRPTLARVYRSLRDICPDSWNLPGGRMPTGLGYDFLRPVEDSGINDLKHYYFMADLADGQPLGRANLYSVCFDLATTDRKLTPAWRTTIKRWFPGFMTFRFLECGLLTMVSNPLALRSDTDLERVLPVLAGQMDQLAHDDGSDFLMIRDVDPEHYQRYLDILRPLGFRPALGFSRVDTTISWSSVEEALGCLSHKRRLPLKTSLEFRERFGIEVEELDEYAEHAPVLARLWRNVKTEAKDYQREDLNPEFFAACSRHLHGRSRLWLFRYQGTPIAFFLNVWGADENYILLEWGIDRDFEHYRKANLYRAALMLSLKDAISRDKRRMEMGITNYFTKLRIPGARVIPTIYFLRHSTDPVHTATLARMMMHNIQRPTLPDDMSEEFCRWEERIRLDQDGLPEHDIFRKIDRQHKYTGLKLGGVYGFYPRFTGPQRSTVKAAELGEIVLLGTNSYLGLATHPEVVEASAEATRRYGTGCSGSPLLNGTLDLHVSLEQELACFLGKPAAVLCSTGYQSNLAAISALCESGDMIIQDALNHRSLFDAARLSGADFTLYRHNDMDHLARVLRRTEGRRRIIVVDAVFSMEGTVADLATIAELADRHGCRVYVDESHALGVLGPDGRGASAALGVLARMDVVMGTFSKSFASVGGFIAGDRPVVDYIRHNGSGHVFSASLPPAAAAATHAALRVSRREPDRRARVLAAAEYMATGLARQGYQAEYHGTAIVPVILGNPTVAHAGYLRLMRSGVYVNPVAPPAVPEERSGFRTSYLADHRQSDLDRALHVFAGLAEDLTPQGAAL</sequence>
<evidence type="ECO:0000256" key="1">
    <source>
        <dbReference type="ARBA" id="ARBA00001933"/>
    </source>
</evidence>
<dbReference type="FunFam" id="3.40.640.10:FF:000173">
    <property type="entry name" value="Possible 8-amino-7-oxononanoate synthase bioF2"/>
    <property type="match status" value="1"/>
</dbReference>
<evidence type="ECO:0000256" key="7">
    <source>
        <dbReference type="ARBA" id="ARBA00032610"/>
    </source>
</evidence>